<comment type="caution">
    <text evidence="2">The sequence shown here is derived from an EMBL/GenBank/DDBJ whole genome shotgun (WGS) entry which is preliminary data.</text>
</comment>
<keyword evidence="1" id="KW-1133">Transmembrane helix</keyword>
<dbReference type="RefSeq" id="WP_218114461.1">
    <property type="nucleotide sequence ID" value="NZ_CAJVAP010000007.1"/>
</dbReference>
<evidence type="ECO:0000256" key="1">
    <source>
        <dbReference type="SAM" id="Phobius"/>
    </source>
</evidence>
<feature type="transmembrane region" description="Helical" evidence="1">
    <location>
        <begin position="50"/>
        <end position="72"/>
    </location>
</feature>
<evidence type="ECO:0000313" key="2">
    <source>
        <dbReference type="EMBL" id="CAG7605536.1"/>
    </source>
</evidence>
<keyword evidence="1" id="KW-0812">Transmembrane</keyword>
<dbReference type="AlphaFoldDB" id="A0A916NVC8"/>
<protein>
    <submittedName>
        <fullName evidence="2">Uncharacterized protein</fullName>
    </submittedName>
</protein>
<feature type="transmembrane region" description="Helical" evidence="1">
    <location>
        <begin position="79"/>
        <end position="100"/>
    </location>
</feature>
<reference evidence="2" key="1">
    <citation type="submission" date="2021-06" db="EMBL/GenBank/DDBJ databases">
        <authorList>
            <person name="Criscuolo A."/>
        </authorList>
    </citation>
    <scope>NUCLEOTIDE SEQUENCE</scope>
    <source>
        <strain evidence="2">CIP111803</strain>
    </source>
</reference>
<keyword evidence="3" id="KW-1185">Reference proteome</keyword>
<sequence>MNVVAALCATTILGALAVFQLALAFGAPAGRFAWGGRHRVLPTGLRVGSGLSILLYAGLAAVLLARAGALAVPGDAPPVIAAAWAVFGYFVLGVLVNAISRSRPERFTMTPVSGVLAVCALIVALG</sequence>
<gene>
    <name evidence="2" type="ORF">LEUCIP111803_00839</name>
</gene>
<dbReference type="EMBL" id="CAJVAP010000007">
    <property type="protein sequence ID" value="CAG7605536.1"/>
    <property type="molecule type" value="Genomic_DNA"/>
</dbReference>
<proteinExistence type="predicted"/>
<evidence type="ECO:0000313" key="3">
    <source>
        <dbReference type="Proteomes" id="UP000693892"/>
    </source>
</evidence>
<name>A0A916NVC8_9MICO</name>
<keyword evidence="1" id="KW-0472">Membrane</keyword>
<dbReference type="Proteomes" id="UP000693892">
    <property type="component" value="Unassembled WGS sequence"/>
</dbReference>
<organism evidence="2 3">
    <name type="scientific">Leucobacter soli</name>
    <dbReference type="NCBI Taxonomy" id="2812850"/>
    <lineage>
        <taxon>Bacteria</taxon>
        <taxon>Bacillati</taxon>
        <taxon>Actinomycetota</taxon>
        <taxon>Actinomycetes</taxon>
        <taxon>Micrococcales</taxon>
        <taxon>Microbacteriaceae</taxon>
        <taxon>Leucobacter</taxon>
    </lineage>
</organism>
<accession>A0A916NVC8</accession>